<sequence length="102" mass="11573">MYTVRPTSGVKCSQSDYPRTKETCLVSVEDSKGTPSNVHLRRCVDTAGQHVPQHVPRMSDKLVVYCRRRQATVTGSWYRQDHAGLATRYLSLLGPSDRPFDY</sequence>
<reference evidence="1" key="1">
    <citation type="journal article" date="2023" name="G3 (Bethesda)">
        <title>A reference genome for the long-term kleptoplast-retaining sea slug Elysia crispata morphotype clarki.</title>
        <authorList>
            <person name="Eastman K.E."/>
            <person name="Pendleton A.L."/>
            <person name="Shaikh M.A."/>
            <person name="Suttiyut T."/>
            <person name="Ogas R."/>
            <person name="Tomko P."/>
            <person name="Gavelis G."/>
            <person name="Widhalm J.R."/>
            <person name="Wisecaver J.H."/>
        </authorList>
    </citation>
    <scope>NUCLEOTIDE SEQUENCE</scope>
    <source>
        <strain evidence="1">ECLA1</strain>
    </source>
</reference>
<organism evidence="1 2">
    <name type="scientific">Elysia crispata</name>
    <name type="common">lettuce slug</name>
    <dbReference type="NCBI Taxonomy" id="231223"/>
    <lineage>
        <taxon>Eukaryota</taxon>
        <taxon>Metazoa</taxon>
        <taxon>Spiralia</taxon>
        <taxon>Lophotrochozoa</taxon>
        <taxon>Mollusca</taxon>
        <taxon>Gastropoda</taxon>
        <taxon>Heterobranchia</taxon>
        <taxon>Euthyneura</taxon>
        <taxon>Panpulmonata</taxon>
        <taxon>Sacoglossa</taxon>
        <taxon>Placobranchoidea</taxon>
        <taxon>Plakobranchidae</taxon>
        <taxon>Elysia</taxon>
    </lineage>
</organism>
<comment type="caution">
    <text evidence="1">The sequence shown here is derived from an EMBL/GenBank/DDBJ whole genome shotgun (WGS) entry which is preliminary data.</text>
</comment>
<dbReference type="AlphaFoldDB" id="A0AAE1B9U2"/>
<proteinExistence type="predicted"/>
<protein>
    <submittedName>
        <fullName evidence="1">Uncharacterized protein</fullName>
    </submittedName>
</protein>
<dbReference type="Proteomes" id="UP001283361">
    <property type="component" value="Unassembled WGS sequence"/>
</dbReference>
<keyword evidence="2" id="KW-1185">Reference proteome</keyword>
<dbReference type="EMBL" id="JAWDGP010000269">
    <property type="protein sequence ID" value="KAK3802054.1"/>
    <property type="molecule type" value="Genomic_DNA"/>
</dbReference>
<evidence type="ECO:0000313" key="2">
    <source>
        <dbReference type="Proteomes" id="UP001283361"/>
    </source>
</evidence>
<name>A0AAE1B9U2_9GAST</name>
<accession>A0AAE1B9U2</accession>
<evidence type="ECO:0000313" key="1">
    <source>
        <dbReference type="EMBL" id="KAK3802054.1"/>
    </source>
</evidence>
<gene>
    <name evidence="1" type="ORF">RRG08_064647</name>
</gene>